<dbReference type="EMBL" id="JAAGRR010000004">
    <property type="protein sequence ID" value="NDY41412.1"/>
    <property type="molecule type" value="Genomic_DNA"/>
</dbReference>
<gene>
    <name evidence="3" type="ORF">G3N55_00910</name>
</gene>
<reference evidence="3 4" key="1">
    <citation type="submission" date="2020-02" db="EMBL/GenBank/DDBJ databases">
        <title>Comparative genomics of sulfur disproportionating microorganisms.</title>
        <authorList>
            <person name="Ward L.M."/>
            <person name="Bertran E."/>
            <person name="Johnston D.T."/>
        </authorList>
    </citation>
    <scope>NUCLEOTIDE SEQUENCE [LARGE SCALE GENOMIC DNA]</scope>
    <source>
        <strain evidence="3 4">DSM 100025</strain>
    </source>
</reference>
<dbReference type="RefSeq" id="WP_163297573.1">
    <property type="nucleotide sequence ID" value="NZ_JAAGRR010000004.1"/>
</dbReference>
<proteinExistence type="predicted"/>
<evidence type="ECO:0000259" key="2">
    <source>
        <dbReference type="Pfam" id="PF09699"/>
    </source>
</evidence>
<dbReference type="NCBIfam" id="TIGR01905">
    <property type="entry name" value="paired_CXXCH_1"/>
    <property type="match status" value="1"/>
</dbReference>
<comment type="caution">
    <text evidence="3">The sequence shown here is derived from an EMBL/GenBank/DDBJ whole genome shotgun (WGS) entry which is preliminary data.</text>
</comment>
<dbReference type="InterPro" id="IPR036280">
    <property type="entry name" value="Multihaem_cyt_sf"/>
</dbReference>
<dbReference type="SUPFAM" id="SSF48695">
    <property type="entry name" value="Multiheme cytochromes"/>
    <property type="match status" value="1"/>
</dbReference>
<dbReference type="InterPro" id="IPR010177">
    <property type="entry name" value="Paired_CXXCH_1"/>
</dbReference>
<feature type="domain" description="Doubled CXXCH motif" evidence="2">
    <location>
        <begin position="74"/>
        <end position="108"/>
    </location>
</feature>
<protein>
    <submittedName>
        <fullName evidence="3">Cytochrome C</fullName>
    </submittedName>
</protein>
<dbReference type="Pfam" id="PF09699">
    <property type="entry name" value="Paired_CXXCH_1"/>
    <property type="match status" value="2"/>
</dbReference>
<evidence type="ECO:0000313" key="4">
    <source>
        <dbReference type="Proteomes" id="UP000469346"/>
    </source>
</evidence>
<evidence type="ECO:0000313" key="3">
    <source>
        <dbReference type="EMBL" id="NDY41412.1"/>
    </source>
</evidence>
<evidence type="ECO:0000256" key="1">
    <source>
        <dbReference type="ARBA" id="ARBA00022729"/>
    </source>
</evidence>
<feature type="domain" description="Doubled CXXCH motif" evidence="2">
    <location>
        <begin position="116"/>
        <end position="155"/>
    </location>
</feature>
<name>A0A6N9TJH9_DISTH</name>
<dbReference type="AlphaFoldDB" id="A0A6N9TJH9"/>
<dbReference type="PANTHER" id="PTHR35038">
    <property type="entry name" value="DISSIMILATORY SULFITE REDUCTASE SIRA"/>
    <property type="match status" value="1"/>
</dbReference>
<dbReference type="Proteomes" id="UP000469346">
    <property type="component" value="Unassembled WGS sequence"/>
</dbReference>
<keyword evidence="1" id="KW-0732">Signal</keyword>
<dbReference type="Gene3D" id="3.90.10.10">
    <property type="entry name" value="Cytochrome C3"/>
    <property type="match status" value="1"/>
</dbReference>
<accession>A0A6N9TJH9</accession>
<dbReference type="GO" id="GO:0016491">
    <property type="term" value="F:oxidoreductase activity"/>
    <property type="evidence" value="ECO:0007669"/>
    <property type="project" value="TreeGrafter"/>
</dbReference>
<keyword evidence="4" id="KW-1185">Reference proteome</keyword>
<dbReference type="InterPro" id="IPR051829">
    <property type="entry name" value="Multiheme_Cytochr_ET"/>
</dbReference>
<sequence length="187" mass="20696">MLLLGVLGIGMLAAACDPVTRHEVLSTVFDGVPELPPAEEMCEAYARRKVAEALAPPKSEAGEAAKPAERRSSHRPYAEKRCTDCHDFSTRVGLLHPRTELCFTCHKGFVRGPFVHGPVAVGDCLACHLPHTSPNPALLREDRTAICQRCHREERLAAALHRKVVEHGMNCVDCHDPHYGDARYFLR</sequence>
<dbReference type="PANTHER" id="PTHR35038:SF6">
    <property type="entry name" value="SURFACE LOCALIZED DECAHEME CYTOCHROME C LIPOPROTEIN"/>
    <property type="match status" value="1"/>
</dbReference>
<organism evidence="3 4">
    <name type="scientific">Dissulfurirhabdus thermomarina</name>
    <dbReference type="NCBI Taxonomy" id="1765737"/>
    <lineage>
        <taxon>Bacteria</taxon>
        <taxon>Deltaproteobacteria</taxon>
        <taxon>Dissulfurirhabdaceae</taxon>
        <taxon>Dissulfurirhabdus</taxon>
    </lineage>
</organism>